<dbReference type="EMBL" id="MVCE01000003">
    <property type="protein sequence ID" value="PGF33760.1"/>
    <property type="molecule type" value="Genomic_DNA"/>
</dbReference>
<feature type="region of interest" description="Disordered" evidence="1">
    <location>
        <begin position="1"/>
        <end position="24"/>
    </location>
</feature>
<evidence type="ECO:0000313" key="5">
    <source>
        <dbReference type="Proteomes" id="UP000256621"/>
    </source>
</evidence>
<dbReference type="RefSeq" id="WP_002516361.1">
    <property type="nucleotide sequence ID" value="NZ_AP022844.1"/>
</dbReference>
<dbReference type="InterPro" id="IPR014487">
    <property type="entry name" value="DUF3151"/>
</dbReference>
<dbReference type="AlphaFoldDB" id="A0A2B7I993"/>
<evidence type="ECO:0000313" key="3">
    <source>
        <dbReference type="EMBL" id="PGF33760.1"/>
    </source>
</evidence>
<reference evidence="3 4" key="1">
    <citation type="submission" date="2017-02" db="EMBL/GenBank/DDBJ databases">
        <title>Prevalence of linear plasmids in Cutibacterium acnes isolates obtained from cancerous prostatic tissue.</title>
        <authorList>
            <person name="Davidsson S."/>
            <person name="Bruggemann H."/>
        </authorList>
    </citation>
    <scope>NUCLEOTIDE SEQUENCE [LARGE SCALE GENOMIC DNA]</scope>
    <source>
        <strain evidence="3 4">11-78</strain>
    </source>
</reference>
<dbReference type="Pfam" id="PF11349">
    <property type="entry name" value="DUF3151"/>
    <property type="match status" value="1"/>
</dbReference>
<feature type="region of interest" description="Disordered" evidence="1">
    <location>
        <begin position="146"/>
        <end position="175"/>
    </location>
</feature>
<dbReference type="OrthoDB" id="3826919at2"/>
<sequence>MAEEQNTDLTTEIEGQDHGVRLPPDPAIRKLAKRGRGEFMTVVKEHPSSSLCWALLAEGSLLSDTDAADVAAYAYARTGRDLGLEQLRDAGWDGEGPVDWGYLPNQGVFRCLHALAMAAERLGFGDESDDADTLLRELSNEAWQALRGDDVPSDNAVDVDVDEELADEQESDHQE</sequence>
<evidence type="ECO:0000313" key="2">
    <source>
        <dbReference type="EMBL" id="AXM07404.1"/>
    </source>
</evidence>
<evidence type="ECO:0000256" key="1">
    <source>
        <dbReference type="SAM" id="MobiDB-lite"/>
    </source>
</evidence>
<dbReference type="Proteomes" id="UP000256621">
    <property type="component" value="Chromosome"/>
</dbReference>
<name>A0A2B7I993_CUTAC</name>
<dbReference type="GeneID" id="92857951"/>
<organism evidence="3 4">
    <name type="scientific">Cutibacterium acnes</name>
    <name type="common">Propionibacterium acnes</name>
    <dbReference type="NCBI Taxonomy" id="1747"/>
    <lineage>
        <taxon>Bacteria</taxon>
        <taxon>Bacillati</taxon>
        <taxon>Actinomycetota</taxon>
        <taxon>Actinomycetes</taxon>
        <taxon>Propionibacteriales</taxon>
        <taxon>Propionibacteriaceae</taxon>
        <taxon>Cutibacterium</taxon>
    </lineage>
</organism>
<dbReference type="EMBL" id="CP031442">
    <property type="protein sequence ID" value="AXM07404.1"/>
    <property type="molecule type" value="Genomic_DNA"/>
</dbReference>
<accession>A0A2B7I993</accession>
<evidence type="ECO:0000313" key="4">
    <source>
        <dbReference type="Proteomes" id="UP000226191"/>
    </source>
</evidence>
<protein>
    <submittedName>
        <fullName evidence="2">DUF3151 domain-containing protein</fullName>
    </submittedName>
</protein>
<feature type="compositionally biased region" description="Acidic residues" evidence="1">
    <location>
        <begin position="157"/>
        <end position="175"/>
    </location>
</feature>
<dbReference type="Proteomes" id="UP000226191">
    <property type="component" value="Unassembled WGS sequence"/>
</dbReference>
<reference evidence="2 5" key="2">
    <citation type="submission" date="2018-08" db="EMBL/GenBank/DDBJ databases">
        <title>Genome sequencing of Cutibacterium acnes KCOM 1315.</title>
        <authorList>
            <person name="Kook J.-K."/>
            <person name="Park S.-N."/>
            <person name="Lim Y.K."/>
        </authorList>
    </citation>
    <scope>NUCLEOTIDE SEQUENCE [LARGE SCALE GENOMIC DNA]</scope>
    <source>
        <strain evidence="2 5">KCOM 1315</strain>
    </source>
</reference>
<proteinExistence type="predicted"/>
<gene>
    <name evidence="3" type="ORF">B1B09_07480</name>
    <name evidence="2" type="ORF">DXN06_09965</name>
</gene>
<dbReference type="OMA" id="PWEHEPN"/>